<organism evidence="1">
    <name type="scientific">marine sediment metagenome</name>
    <dbReference type="NCBI Taxonomy" id="412755"/>
    <lineage>
        <taxon>unclassified sequences</taxon>
        <taxon>metagenomes</taxon>
        <taxon>ecological metagenomes</taxon>
    </lineage>
</organism>
<protein>
    <submittedName>
        <fullName evidence="1">Uncharacterized protein</fullName>
    </submittedName>
</protein>
<dbReference type="EMBL" id="LAZR01030525">
    <property type="protein sequence ID" value="KKL56349.1"/>
    <property type="molecule type" value="Genomic_DNA"/>
</dbReference>
<feature type="non-terminal residue" evidence="1">
    <location>
        <position position="25"/>
    </location>
</feature>
<reference evidence="1" key="1">
    <citation type="journal article" date="2015" name="Nature">
        <title>Complex archaea that bridge the gap between prokaryotes and eukaryotes.</title>
        <authorList>
            <person name="Spang A."/>
            <person name="Saw J.H."/>
            <person name="Jorgensen S.L."/>
            <person name="Zaremba-Niedzwiedzka K."/>
            <person name="Martijn J."/>
            <person name="Lind A.E."/>
            <person name="van Eijk R."/>
            <person name="Schleper C."/>
            <person name="Guy L."/>
            <person name="Ettema T.J."/>
        </authorList>
    </citation>
    <scope>NUCLEOTIDE SEQUENCE</scope>
</reference>
<comment type="caution">
    <text evidence="1">The sequence shown here is derived from an EMBL/GenBank/DDBJ whole genome shotgun (WGS) entry which is preliminary data.</text>
</comment>
<evidence type="ECO:0000313" key="1">
    <source>
        <dbReference type="EMBL" id="KKL56349.1"/>
    </source>
</evidence>
<accession>A0A0F9D468</accession>
<dbReference type="AlphaFoldDB" id="A0A0F9D468"/>
<name>A0A0F9D468_9ZZZZ</name>
<proteinExistence type="predicted"/>
<gene>
    <name evidence="1" type="ORF">LCGC14_2246290</name>
</gene>
<sequence length="25" mass="2863">MLGVCVFVGWRGSEPRIKIFLGEIR</sequence>